<keyword evidence="2" id="KW-1185">Reference proteome</keyword>
<dbReference type="Proteomes" id="UP001162483">
    <property type="component" value="Unassembled WGS sequence"/>
</dbReference>
<gene>
    <name evidence="1" type="ORF">SPARVUS_LOCUS11593064</name>
</gene>
<proteinExistence type="predicted"/>
<feature type="non-terminal residue" evidence="1">
    <location>
        <position position="66"/>
    </location>
</feature>
<accession>A0ABN9FAG1</accession>
<evidence type="ECO:0000313" key="2">
    <source>
        <dbReference type="Proteomes" id="UP001162483"/>
    </source>
</evidence>
<name>A0ABN9FAG1_9NEOB</name>
<reference evidence="1" key="1">
    <citation type="submission" date="2023-05" db="EMBL/GenBank/DDBJ databases">
        <authorList>
            <person name="Stuckert A."/>
        </authorList>
    </citation>
    <scope>NUCLEOTIDE SEQUENCE</scope>
</reference>
<sequence length="66" mass="7135">MDRICGLSIMDQTPIHYAQSADPIHAAGIVGFLYNLPFCGAGPMSPRPVGVTRCEPHHPHLPRDAT</sequence>
<comment type="caution">
    <text evidence="1">The sequence shown here is derived from an EMBL/GenBank/DDBJ whole genome shotgun (WGS) entry which is preliminary data.</text>
</comment>
<organism evidence="1 2">
    <name type="scientific">Staurois parvus</name>
    <dbReference type="NCBI Taxonomy" id="386267"/>
    <lineage>
        <taxon>Eukaryota</taxon>
        <taxon>Metazoa</taxon>
        <taxon>Chordata</taxon>
        <taxon>Craniata</taxon>
        <taxon>Vertebrata</taxon>
        <taxon>Euteleostomi</taxon>
        <taxon>Amphibia</taxon>
        <taxon>Batrachia</taxon>
        <taxon>Anura</taxon>
        <taxon>Neobatrachia</taxon>
        <taxon>Ranoidea</taxon>
        <taxon>Ranidae</taxon>
        <taxon>Staurois</taxon>
    </lineage>
</organism>
<protein>
    <submittedName>
        <fullName evidence="1">Uncharacterized protein</fullName>
    </submittedName>
</protein>
<evidence type="ECO:0000313" key="1">
    <source>
        <dbReference type="EMBL" id="CAI9593648.1"/>
    </source>
</evidence>
<dbReference type="EMBL" id="CATNWA010016560">
    <property type="protein sequence ID" value="CAI9593648.1"/>
    <property type="molecule type" value="Genomic_DNA"/>
</dbReference>